<accession>A0AAV0Y7L9</accession>
<dbReference type="Proteomes" id="UP001160148">
    <property type="component" value="Unassembled WGS sequence"/>
</dbReference>
<protein>
    <submittedName>
        <fullName evidence="2">Uncharacterized protein</fullName>
    </submittedName>
</protein>
<gene>
    <name evidence="2" type="ORF">MEUPH1_LOCUS30258</name>
</gene>
<name>A0AAV0Y7L9_9HEMI</name>
<evidence type="ECO:0000313" key="3">
    <source>
        <dbReference type="Proteomes" id="UP001160148"/>
    </source>
</evidence>
<feature type="region of interest" description="Disordered" evidence="1">
    <location>
        <begin position="48"/>
        <end position="68"/>
    </location>
</feature>
<comment type="caution">
    <text evidence="2">The sequence shown here is derived from an EMBL/GenBank/DDBJ whole genome shotgun (WGS) entry which is preliminary data.</text>
</comment>
<evidence type="ECO:0000256" key="1">
    <source>
        <dbReference type="SAM" id="MobiDB-lite"/>
    </source>
</evidence>
<dbReference type="EMBL" id="CARXXK010001595">
    <property type="protein sequence ID" value="CAI6376934.1"/>
    <property type="molecule type" value="Genomic_DNA"/>
</dbReference>
<sequence>MALRMANGWWEGAEERPKTMEERLNSCCRGATIKEFGFYIVSETTSIGRGSDRAANRTIREPVASTTD</sequence>
<dbReference type="AlphaFoldDB" id="A0AAV0Y7L9"/>
<keyword evidence="3" id="KW-1185">Reference proteome</keyword>
<evidence type="ECO:0000313" key="2">
    <source>
        <dbReference type="EMBL" id="CAI6376934.1"/>
    </source>
</evidence>
<feature type="compositionally biased region" description="Basic and acidic residues" evidence="1">
    <location>
        <begin position="50"/>
        <end position="60"/>
    </location>
</feature>
<organism evidence="2 3">
    <name type="scientific">Macrosiphum euphorbiae</name>
    <name type="common">potato aphid</name>
    <dbReference type="NCBI Taxonomy" id="13131"/>
    <lineage>
        <taxon>Eukaryota</taxon>
        <taxon>Metazoa</taxon>
        <taxon>Ecdysozoa</taxon>
        <taxon>Arthropoda</taxon>
        <taxon>Hexapoda</taxon>
        <taxon>Insecta</taxon>
        <taxon>Pterygota</taxon>
        <taxon>Neoptera</taxon>
        <taxon>Paraneoptera</taxon>
        <taxon>Hemiptera</taxon>
        <taxon>Sternorrhyncha</taxon>
        <taxon>Aphidomorpha</taxon>
        <taxon>Aphidoidea</taxon>
        <taxon>Aphididae</taxon>
        <taxon>Macrosiphini</taxon>
        <taxon>Macrosiphum</taxon>
    </lineage>
</organism>
<reference evidence="2 3" key="1">
    <citation type="submission" date="2023-01" db="EMBL/GenBank/DDBJ databases">
        <authorList>
            <person name="Whitehead M."/>
        </authorList>
    </citation>
    <scope>NUCLEOTIDE SEQUENCE [LARGE SCALE GENOMIC DNA]</scope>
</reference>
<proteinExistence type="predicted"/>